<dbReference type="InterPro" id="IPR046221">
    <property type="entry name" value="DUF6254"/>
</dbReference>
<organism evidence="2 3">
    <name type="scientific">Paenibacillus konkukensis</name>
    <dbReference type="NCBI Taxonomy" id="2020716"/>
    <lineage>
        <taxon>Bacteria</taxon>
        <taxon>Bacillati</taxon>
        <taxon>Bacillota</taxon>
        <taxon>Bacilli</taxon>
        <taxon>Bacillales</taxon>
        <taxon>Paenibacillaceae</taxon>
        <taxon>Paenibacillus</taxon>
    </lineage>
</organism>
<evidence type="ECO:0000313" key="3">
    <source>
        <dbReference type="Proteomes" id="UP001057134"/>
    </source>
</evidence>
<evidence type="ECO:0000256" key="1">
    <source>
        <dbReference type="SAM" id="MobiDB-lite"/>
    </source>
</evidence>
<dbReference type="Pfam" id="PF19767">
    <property type="entry name" value="DUF6254"/>
    <property type="match status" value="1"/>
</dbReference>
<keyword evidence="3" id="KW-1185">Reference proteome</keyword>
<gene>
    <name evidence="2" type="ORF">SK3146_02093</name>
</gene>
<dbReference type="Proteomes" id="UP001057134">
    <property type="component" value="Chromosome"/>
</dbReference>
<accession>A0ABY4RMZ8</accession>
<dbReference type="EMBL" id="CP027059">
    <property type="protein sequence ID" value="UQZ82933.1"/>
    <property type="molecule type" value="Genomic_DNA"/>
</dbReference>
<evidence type="ECO:0000313" key="2">
    <source>
        <dbReference type="EMBL" id="UQZ82933.1"/>
    </source>
</evidence>
<evidence type="ECO:0008006" key="4">
    <source>
        <dbReference type="Google" id="ProtNLM"/>
    </source>
</evidence>
<reference evidence="2" key="1">
    <citation type="submission" date="2018-02" db="EMBL/GenBank/DDBJ databases">
        <authorList>
            <person name="Kim S.-K."/>
            <person name="Jung H.-I."/>
            <person name="Lee S.-W."/>
        </authorList>
    </citation>
    <scope>NUCLEOTIDE SEQUENCE</scope>
    <source>
        <strain evidence="2">SK3146</strain>
    </source>
</reference>
<sequence length="45" mass="5180">MSKSKARRENADKIRKQTPHPHGHITSLEEYAKEYEAGQQTKNGK</sequence>
<feature type="region of interest" description="Disordered" evidence="1">
    <location>
        <begin position="1"/>
        <end position="29"/>
    </location>
</feature>
<dbReference type="RefSeq" id="WP_249865012.1">
    <property type="nucleotide sequence ID" value="NZ_CP027059.1"/>
</dbReference>
<protein>
    <recommendedName>
        <fullName evidence="4">YfhD family protein</fullName>
    </recommendedName>
</protein>
<reference evidence="2" key="2">
    <citation type="journal article" date="2021" name="J Anim Sci Technol">
        <title>Complete genome sequence of Paenibacillus konkukensis sp. nov. SK3146 as a potential probiotic strain.</title>
        <authorList>
            <person name="Jung H.I."/>
            <person name="Park S."/>
            <person name="Niu K.M."/>
            <person name="Lee S.W."/>
            <person name="Kothari D."/>
            <person name="Yi K.J."/>
            <person name="Kim S.K."/>
        </authorList>
    </citation>
    <scope>NUCLEOTIDE SEQUENCE</scope>
    <source>
        <strain evidence="2">SK3146</strain>
    </source>
</reference>
<proteinExistence type="predicted"/>
<name>A0ABY4RMZ8_9BACL</name>